<keyword evidence="1" id="KW-0812">Transmembrane</keyword>
<accession>A0A1J1GZ26</accession>
<feature type="transmembrane region" description="Helical" evidence="1">
    <location>
        <begin position="562"/>
        <end position="584"/>
    </location>
</feature>
<keyword evidence="1" id="KW-0472">Membrane</keyword>
<keyword evidence="4" id="KW-1185">Reference proteome</keyword>
<organism evidence="3 4">
    <name type="scientific">Plasmodium gallinaceum</name>
    <dbReference type="NCBI Taxonomy" id="5849"/>
    <lineage>
        <taxon>Eukaryota</taxon>
        <taxon>Sar</taxon>
        <taxon>Alveolata</taxon>
        <taxon>Apicomplexa</taxon>
        <taxon>Aconoidasida</taxon>
        <taxon>Haemosporida</taxon>
        <taxon>Plasmodiidae</taxon>
        <taxon>Plasmodium</taxon>
        <taxon>Plasmodium (Haemamoeba)</taxon>
    </lineage>
</organism>
<feature type="domain" description="GPR180/TMEM145 transmembrane" evidence="2">
    <location>
        <begin position="387"/>
        <end position="607"/>
    </location>
</feature>
<sequence length="643" mass="76819">MWKVIKNMTKKVNCLFYFWILTFFIVHTEVKSKVFHGTFNIKKNKKIHYLTKFSCNIGTCQFKIKMKLKDNIYAKLLHNYYKLNNILLNDERNNANNNLFNMNYDNAYYVLMNNNLEFIPQRITLMLDIEQRYVNKNDKCFSLGKLRNVNNFNLPFNFKFSDLINSKTYDNLNFINDKYSISFNKFYSELKSNKLMQKEILNYTSSKNEKNMKYEYKNISAKTTHRVHVWFLMYDDCYDSFINNLKLSIKTKVAYWEYLLHASKHNDISSLEQAMPDDDTKFYDSNNFDKKTLVEDPKRLLFLEKNFTKEEIGDMSFFIKHHDFENMRGFTDMYNSLYKSGVYEKIIDHIYENYGFTVEYEVSIFQENKSHFSYELQYSTILTFILTTLYIFLIFQYGGKIIQNVISKENKHGMILCVTFVILIQLLSNTILFIHLLVYSKDGIGIQFFKVFFNLMNFLAQIIMCTMLLSLSYGLTIFESSINTFTKIKVIFTFTTFFHVILVILDNTFIMESSSKYFDNDNITGYIIVFLRIILAIIYHVNLNNLFLMSKTPPIRSFLKKIYIFGLFYILSFPIIFMICYIFDTYWRQRFMMFGTSFLQFISTYFITKMFLTNSEYFKVSDMSASDLPGATPSWFNQKLHVY</sequence>
<dbReference type="EMBL" id="CVMV01000110">
    <property type="protein sequence ID" value="CRG97704.1"/>
    <property type="molecule type" value="Genomic_DNA"/>
</dbReference>
<feature type="transmembrane region" description="Helical" evidence="1">
    <location>
        <begin position="490"/>
        <end position="511"/>
    </location>
</feature>
<dbReference type="VEuPathDB" id="PlasmoDB:PGAL8A_00528100"/>
<dbReference type="GO" id="GO:0007186">
    <property type="term" value="P:G protein-coupled receptor signaling pathway"/>
    <property type="evidence" value="ECO:0007669"/>
    <property type="project" value="InterPro"/>
</dbReference>
<dbReference type="Proteomes" id="UP000220797">
    <property type="component" value="Unassembled WGS sequence"/>
</dbReference>
<dbReference type="PANTHER" id="PTHR23252:SF24">
    <property type="entry name" value="TRANSMEMBRANE PROTEIN 145"/>
    <property type="match status" value="1"/>
</dbReference>
<dbReference type="InterPro" id="IPR019336">
    <property type="entry name" value="GPR180/TMEM145_TM"/>
</dbReference>
<keyword evidence="1" id="KW-1133">Transmembrane helix</keyword>
<reference evidence="3" key="1">
    <citation type="submission" date="2015-04" db="EMBL/GenBank/DDBJ databases">
        <authorList>
            <consortium name="Pathogen Informatics"/>
        </authorList>
    </citation>
    <scope>NUCLEOTIDE SEQUENCE [LARGE SCALE GENOMIC DNA]</scope>
    <source>
        <strain evidence="3">8A</strain>
    </source>
</reference>
<gene>
    <name evidence="3" type="ORF">PGAL8A_00528100</name>
</gene>
<feature type="transmembrane region" description="Helical" evidence="1">
    <location>
        <begin position="458"/>
        <end position="478"/>
    </location>
</feature>
<feature type="transmembrane region" description="Helical" evidence="1">
    <location>
        <begin position="376"/>
        <end position="395"/>
    </location>
</feature>
<dbReference type="AlphaFoldDB" id="A0A1J1GZ26"/>
<feature type="transmembrane region" description="Helical" evidence="1">
    <location>
        <begin position="415"/>
        <end position="438"/>
    </location>
</feature>
<dbReference type="OrthoDB" id="45670at2759"/>
<dbReference type="Pfam" id="PF10192">
    <property type="entry name" value="GPR180-TMEM145_TM"/>
    <property type="match status" value="1"/>
</dbReference>
<protein>
    <recommendedName>
        <fullName evidence="2">GPR180/TMEM145 transmembrane domain-containing protein</fullName>
    </recommendedName>
</protein>
<evidence type="ECO:0000256" key="1">
    <source>
        <dbReference type="SAM" id="Phobius"/>
    </source>
</evidence>
<feature type="transmembrane region" description="Helical" evidence="1">
    <location>
        <begin position="523"/>
        <end position="541"/>
    </location>
</feature>
<dbReference type="PANTHER" id="PTHR23252">
    <property type="entry name" value="INTIMAL THICKNESS RECEPTOR-RELATED"/>
    <property type="match status" value="1"/>
</dbReference>
<evidence type="ECO:0000259" key="2">
    <source>
        <dbReference type="Pfam" id="PF10192"/>
    </source>
</evidence>
<dbReference type="GeneID" id="39733814"/>
<dbReference type="GO" id="GO:0019236">
    <property type="term" value="P:response to pheromone"/>
    <property type="evidence" value="ECO:0007669"/>
    <property type="project" value="InterPro"/>
</dbReference>
<dbReference type="InterPro" id="IPR047831">
    <property type="entry name" value="GPR180/TMEM145"/>
</dbReference>
<evidence type="ECO:0000313" key="3">
    <source>
        <dbReference type="EMBL" id="CRG97704.1"/>
    </source>
</evidence>
<feature type="transmembrane region" description="Helical" evidence="1">
    <location>
        <begin position="590"/>
        <end position="608"/>
    </location>
</feature>
<name>A0A1J1GZ26_PLAGA</name>
<dbReference type="RefSeq" id="XP_028530505.1">
    <property type="nucleotide sequence ID" value="XM_028674120.1"/>
</dbReference>
<proteinExistence type="predicted"/>
<comment type="caution">
    <text evidence="3">The sequence shown here is derived from an EMBL/GenBank/DDBJ whole genome shotgun (WGS) entry which is preliminary data.</text>
</comment>
<evidence type="ECO:0000313" key="4">
    <source>
        <dbReference type="Proteomes" id="UP000220797"/>
    </source>
</evidence>